<dbReference type="AlphaFoldDB" id="A0A8X7ZLY6"/>
<evidence type="ECO:0000313" key="1">
    <source>
        <dbReference type="EMBL" id="KAG6773353.1"/>
    </source>
</evidence>
<gene>
    <name evidence="1" type="ORF">POTOM_020624</name>
</gene>
<evidence type="ECO:0000313" key="2">
    <source>
        <dbReference type="Proteomes" id="UP000886885"/>
    </source>
</evidence>
<sequence length="215" mass="24789">MVNHGHFLYMDAWMREAQEATKLVENIDSRIKNKDLAEEIKFRDIAQSKLGEAGVKLDCLGSFLHNPPSKPNLDVPSLSHLALMRQYFYRSKEDSDFRWKNLSDLRLRTRALALNLYAHTSTRRYSWFHVLIPLEFHSNVFGKHARNTSKGNSELDFFQQHSSVVLSSKKDSAVCVSSQKAAPISSRKSLGDAHFDQIIEEIYMKNLKRFLCILT</sequence>
<name>A0A8X7ZLY6_POPTO</name>
<dbReference type="EMBL" id="JAAWWB010000010">
    <property type="protein sequence ID" value="KAG6773353.1"/>
    <property type="molecule type" value="Genomic_DNA"/>
</dbReference>
<proteinExistence type="predicted"/>
<dbReference type="OrthoDB" id="1419086at2759"/>
<dbReference type="Proteomes" id="UP000886885">
    <property type="component" value="Chromosome 5D"/>
</dbReference>
<keyword evidence="2" id="KW-1185">Reference proteome</keyword>
<accession>A0A8X7ZLY6</accession>
<organism evidence="1 2">
    <name type="scientific">Populus tomentosa</name>
    <name type="common">Chinese white poplar</name>
    <dbReference type="NCBI Taxonomy" id="118781"/>
    <lineage>
        <taxon>Eukaryota</taxon>
        <taxon>Viridiplantae</taxon>
        <taxon>Streptophyta</taxon>
        <taxon>Embryophyta</taxon>
        <taxon>Tracheophyta</taxon>
        <taxon>Spermatophyta</taxon>
        <taxon>Magnoliopsida</taxon>
        <taxon>eudicotyledons</taxon>
        <taxon>Gunneridae</taxon>
        <taxon>Pentapetalae</taxon>
        <taxon>rosids</taxon>
        <taxon>fabids</taxon>
        <taxon>Malpighiales</taxon>
        <taxon>Salicaceae</taxon>
        <taxon>Saliceae</taxon>
        <taxon>Populus</taxon>
    </lineage>
</organism>
<comment type="caution">
    <text evidence="1">The sequence shown here is derived from an EMBL/GenBank/DDBJ whole genome shotgun (WGS) entry which is preliminary data.</text>
</comment>
<protein>
    <submittedName>
        <fullName evidence="1">Uncharacterized protein</fullName>
    </submittedName>
</protein>
<reference evidence="1" key="1">
    <citation type="journal article" date="2020" name="bioRxiv">
        <title>Hybrid origin of Populus tomentosa Carr. identified through genome sequencing and phylogenomic analysis.</title>
        <authorList>
            <person name="An X."/>
            <person name="Gao K."/>
            <person name="Chen Z."/>
            <person name="Li J."/>
            <person name="Yang X."/>
            <person name="Yang X."/>
            <person name="Zhou J."/>
            <person name="Guo T."/>
            <person name="Zhao T."/>
            <person name="Huang S."/>
            <person name="Miao D."/>
            <person name="Khan W.U."/>
            <person name="Rao P."/>
            <person name="Ye M."/>
            <person name="Lei B."/>
            <person name="Liao W."/>
            <person name="Wang J."/>
            <person name="Ji L."/>
            <person name="Li Y."/>
            <person name="Guo B."/>
            <person name="Mustafa N.S."/>
            <person name="Li S."/>
            <person name="Yun Q."/>
            <person name="Keller S.R."/>
            <person name="Mao J."/>
            <person name="Zhang R."/>
            <person name="Strauss S.H."/>
        </authorList>
    </citation>
    <scope>NUCLEOTIDE SEQUENCE</scope>
    <source>
        <strain evidence="1">GM15</strain>
        <tissue evidence="1">Leaf</tissue>
    </source>
</reference>